<dbReference type="HOGENOM" id="CLU_018688_1_2_1"/>
<dbReference type="InParanoid" id="A0A067PQB7"/>
<evidence type="ECO:0000256" key="1">
    <source>
        <dbReference type="SAM" id="Phobius"/>
    </source>
</evidence>
<feature type="domain" description="DUF6535" evidence="2">
    <location>
        <begin position="14"/>
        <end position="198"/>
    </location>
</feature>
<reference evidence="4" key="1">
    <citation type="journal article" date="2014" name="Proc. Natl. Acad. Sci. U.S.A.">
        <title>Extensive sampling of basidiomycete genomes demonstrates inadequacy of the white-rot/brown-rot paradigm for wood decay fungi.</title>
        <authorList>
            <person name="Riley R."/>
            <person name="Salamov A.A."/>
            <person name="Brown D.W."/>
            <person name="Nagy L.G."/>
            <person name="Floudas D."/>
            <person name="Held B.W."/>
            <person name="Levasseur A."/>
            <person name="Lombard V."/>
            <person name="Morin E."/>
            <person name="Otillar R."/>
            <person name="Lindquist E.A."/>
            <person name="Sun H."/>
            <person name="LaButti K.M."/>
            <person name="Schmutz J."/>
            <person name="Jabbour D."/>
            <person name="Luo H."/>
            <person name="Baker S.E."/>
            <person name="Pisabarro A.G."/>
            <person name="Walton J.D."/>
            <person name="Blanchette R.A."/>
            <person name="Henrissat B."/>
            <person name="Martin F."/>
            <person name="Cullen D."/>
            <person name="Hibbett D.S."/>
            <person name="Grigoriev I.V."/>
        </authorList>
    </citation>
    <scope>NUCLEOTIDE SEQUENCE [LARGE SCALE GENOMIC DNA]</scope>
    <source>
        <strain evidence="4">MUCL 33604</strain>
    </source>
</reference>
<evidence type="ECO:0000259" key="2">
    <source>
        <dbReference type="Pfam" id="PF20153"/>
    </source>
</evidence>
<organism evidence="3 4">
    <name type="scientific">Jaapia argillacea MUCL 33604</name>
    <dbReference type="NCBI Taxonomy" id="933084"/>
    <lineage>
        <taxon>Eukaryota</taxon>
        <taxon>Fungi</taxon>
        <taxon>Dikarya</taxon>
        <taxon>Basidiomycota</taxon>
        <taxon>Agaricomycotina</taxon>
        <taxon>Agaricomycetes</taxon>
        <taxon>Agaricomycetidae</taxon>
        <taxon>Jaapiales</taxon>
        <taxon>Jaapiaceae</taxon>
        <taxon>Jaapia</taxon>
    </lineage>
</organism>
<evidence type="ECO:0000313" key="4">
    <source>
        <dbReference type="Proteomes" id="UP000027265"/>
    </source>
</evidence>
<feature type="transmembrane region" description="Helical" evidence="1">
    <location>
        <begin position="170"/>
        <end position="193"/>
    </location>
</feature>
<name>A0A067PQB7_9AGAM</name>
<keyword evidence="4" id="KW-1185">Reference proteome</keyword>
<gene>
    <name evidence="3" type="ORF">JAAARDRAFT_112881</name>
</gene>
<keyword evidence="1" id="KW-0472">Membrane</keyword>
<keyword evidence="1" id="KW-0812">Transmembrane</keyword>
<dbReference type="Proteomes" id="UP000027265">
    <property type="component" value="Unassembled WGS sequence"/>
</dbReference>
<feature type="non-terminal residue" evidence="3">
    <location>
        <position position="1"/>
    </location>
</feature>
<feature type="non-terminal residue" evidence="3">
    <location>
        <position position="202"/>
    </location>
</feature>
<proteinExistence type="predicted"/>
<dbReference type="EMBL" id="KL197723">
    <property type="protein sequence ID" value="KDQ56010.1"/>
    <property type="molecule type" value="Genomic_DNA"/>
</dbReference>
<evidence type="ECO:0000313" key="3">
    <source>
        <dbReference type="EMBL" id="KDQ56010.1"/>
    </source>
</evidence>
<dbReference type="OrthoDB" id="3219854at2759"/>
<feature type="transmembrane region" description="Helical" evidence="1">
    <location>
        <begin position="110"/>
        <end position="134"/>
    </location>
</feature>
<sequence>GEDENSDPPADDGWTNCINAIRRYDENMVQGWKEDIDTLLVFAGLFSGVLTAFNIQSYQMLQQDEMQTSNLLLAQISLQLSNFTISPAFVNSTTPLSLPTIPPFQASPPAVRINILWFLALVCSLSSASIAILVKQWLREYMDWFFNSESPRESVRLRQYRYEGLESWRVFGLMALLPLLLQAALIFFLIGLIELLWTLHHL</sequence>
<dbReference type="Pfam" id="PF20153">
    <property type="entry name" value="DUF6535"/>
    <property type="match status" value="1"/>
</dbReference>
<dbReference type="AlphaFoldDB" id="A0A067PQB7"/>
<protein>
    <recommendedName>
        <fullName evidence="2">DUF6535 domain-containing protein</fullName>
    </recommendedName>
</protein>
<feature type="transmembrane region" description="Helical" evidence="1">
    <location>
        <begin position="38"/>
        <end position="58"/>
    </location>
</feature>
<dbReference type="InterPro" id="IPR045338">
    <property type="entry name" value="DUF6535"/>
</dbReference>
<keyword evidence="1" id="KW-1133">Transmembrane helix</keyword>
<accession>A0A067PQB7</accession>
<feature type="transmembrane region" description="Helical" evidence="1">
    <location>
        <begin position="70"/>
        <end position="90"/>
    </location>
</feature>